<protein>
    <recommendedName>
        <fullName evidence="3">Thioredoxin domain-containing protein</fullName>
    </recommendedName>
</protein>
<evidence type="ECO:0008006" key="3">
    <source>
        <dbReference type="Google" id="ProtNLM"/>
    </source>
</evidence>
<dbReference type="STRING" id="1841610.A6X21_12410"/>
<evidence type="ECO:0000313" key="1">
    <source>
        <dbReference type="EMBL" id="ODA28508.1"/>
    </source>
</evidence>
<reference evidence="1 2" key="1">
    <citation type="submission" date="2016-05" db="EMBL/GenBank/DDBJ databases">
        <title>Genomic and physiological characterization of Planctopirus sp. isolated from fresh water lake.</title>
        <authorList>
            <person name="Subhash Y."/>
            <person name="Ramana C."/>
        </authorList>
    </citation>
    <scope>NUCLEOTIDE SEQUENCE [LARGE SCALE GENOMIC DNA]</scope>
    <source>
        <strain evidence="1 2">JC280</strain>
    </source>
</reference>
<dbReference type="Gene3D" id="3.40.30.10">
    <property type="entry name" value="Glutaredoxin"/>
    <property type="match status" value="1"/>
</dbReference>
<comment type="caution">
    <text evidence="1">The sequence shown here is derived from an EMBL/GenBank/DDBJ whole genome shotgun (WGS) entry which is preliminary data.</text>
</comment>
<dbReference type="OrthoDB" id="267639at2"/>
<dbReference type="SUPFAM" id="SSF52833">
    <property type="entry name" value="Thioredoxin-like"/>
    <property type="match status" value="1"/>
</dbReference>
<sequence length="399" mass="44612">MCKIVLKPTKTVTGKILDRQTKKPVPHEEVLYGYDVYTKSSPPMFLKRTFGGRAPTDDKGSFTIAQLVSDEEYHIAGHFKADAETPIGLKVALTNASTKASTQVINLGVFYRSRLPKASAYDMVINSSFSSTQSLEQRFQERLNESRIGHLRPLILIGSPTAVSTQPFFEALYTSRESRELYNSYWLIAIPTTGTQAAEAERFVAQNKFTFPKKDGLWMAVLDEKGERLAEATEESLSTDGKIDAGKVLTFLKQNALDPSDAQQMLDSALAQAKQENKRVFVIEGATWCGPCWKLNSFLDTQKILLEKDYILLKLDQRLSGTEAVMNNLRQGAESGIPWYAVLDHDGQPMTSSLREGHNIGFPSDKDGYSHFIDMLDQTRQRLTPEDLVAIKTAVEIKK</sequence>
<keyword evidence="2" id="KW-1185">Reference proteome</keyword>
<accession>A0A1C3E5I0</accession>
<evidence type="ECO:0000313" key="2">
    <source>
        <dbReference type="Proteomes" id="UP000094828"/>
    </source>
</evidence>
<proteinExistence type="predicted"/>
<gene>
    <name evidence="1" type="ORF">A6X21_12410</name>
</gene>
<dbReference type="Proteomes" id="UP000094828">
    <property type="component" value="Unassembled WGS sequence"/>
</dbReference>
<dbReference type="InterPro" id="IPR036249">
    <property type="entry name" value="Thioredoxin-like_sf"/>
</dbReference>
<name>A0A1C3E5I0_9PLAN</name>
<organism evidence="1 2">
    <name type="scientific">Planctopirus hydrillae</name>
    <dbReference type="NCBI Taxonomy" id="1841610"/>
    <lineage>
        <taxon>Bacteria</taxon>
        <taxon>Pseudomonadati</taxon>
        <taxon>Planctomycetota</taxon>
        <taxon>Planctomycetia</taxon>
        <taxon>Planctomycetales</taxon>
        <taxon>Planctomycetaceae</taxon>
        <taxon>Planctopirus</taxon>
    </lineage>
</organism>
<dbReference type="EMBL" id="LYDR01000152">
    <property type="protein sequence ID" value="ODA28508.1"/>
    <property type="molecule type" value="Genomic_DNA"/>
</dbReference>
<dbReference type="AlphaFoldDB" id="A0A1C3E5I0"/>
<dbReference type="Pfam" id="PF13899">
    <property type="entry name" value="Thioredoxin_7"/>
    <property type="match status" value="1"/>
</dbReference>